<dbReference type="EMBL" id="JACHXJ010000009">
    <property type="protein sequence ID" value="MBB3131888.1"/>
    <property type="molecule type" value="Genomic_DNA"/>
</dbReference>
<feature type="region of interest" description="Disordered" evidence="1">
    <location>
        <begin position="22"/>
        <end position="41"/>
    </location>
</feature>
<proteinExistence type="predicted"/>
<protein>
    <submittedName>
        <fullName evidence="2">Uncharacterized protein</fullName>
    </submittedName>
</protein>
<evidence type="ECO:0000313" key="2">
    <source>
        <dbReference type="EMBL" id="MBB3131888.1"/>
    </source>
</evidence>
<accession>A0A839U2K3</accession>
<gene>
    <name evidence="2" type="ORF">FHS19_006614</name>
</gene>
<dbReference type="AlphaFoldDB" id="A0A839U2K3"/>
<dbReference type="Proteomes" id="UP000517523">
    <property type="component" value="Unassembled WGS sequence"/>
</dbReference>
<organism evidence="2 3">
    <name type="scientific">Paenibacillus rhizosphaerae</name>
    <dbReference type="NCBI Taxonomy" id="297318"/>
    <lineage>
        <taxon>Bacteria</taxon>
        <taxon>Bacillati</taxon>
        <taxon>Bacillota</taxon>
        <taxon>Bacilli</taxon>
        <taxon>Bacillales</taxon>
        <taxon>Paenibacillaceae</taxon>
        <taxon>Paenibacillus</taxon>
    </lineage>
</organism>
<sequence length="41" mass="4763">MFSMRITFLMRMNSIISPLKMAHAAPDKPEQHGMRMETGRL</sequence>
<name>A0A839U2K3_9BACL</name>
<reference evidence="2 3" key="1">
    <citation type="submission" date="2020-08" db="EMBL/GenBank/DDBJ databases">
        <title>Genomic Encyclopedia of Type Strains, Phase III (KMG-III): the genomes of soil and plant-associated and newly described type strains.</title>
        <authorList>
            <person name="Whitman W."/>
        </authorList>
    </citation>
    <scope>NUCLEOTIDE SEQUENCE [LARGE SCALE GENOMIC DNA]</scope>
    <source>
        <strain evidence="2 3">CECT 5831</strain>
    </source>
</reference>
<feature type="compositionally biased region" description="Basic and acidic residues" evidence="1">
    <location>
        <begin position="25"/>
        <end position="41"/>
    </location>
</feature>
<evidence type="ECO:0000313" key="3">
    <source>
        <dbReference type="Proteomes" id="UP000517523"/>
    </source>
</evidence>
<comment type="caution">
    <text evidence="2">The sequence shown here is derived from an EMBL/GenBank/DDBJ whole genome shotgun (WGS) entry which is preliminary data.</text>
</comment>
<evidence type="ECO:0000256" key="1">
    <source>
        <dbReference type="SAM" id="MobiDB-lite"/>
    </source>
</evidence>